<proteinExistence type="predicted"/>
<evidence type="ECO:0000313" key="2">
    <source>
        <dbReference type="Proteomes" id="UP001060215"/>
    </source>
</evidence>
<accession>A0ACC0HMJ6</accession>
<keyword evidence="1" id="KW-0328">Glycosyltransferase</keyword>
<keyword evidence="2" id="KW-1185">Reference proteome</keyword>
<sequence length="257" mass="29404">MATEDHDRKLNIIFLPYFVTSHLIPLVDTASLFATRGVNATIITTPSNALLFQQSIHPQITLLNLKFPSSEVGLPEGIENFGSITSPEMAYKLGAGIQLLRQPMEQLIRDSNPDCIVSDMFYPWTVDLADELNIPRLLLHASNCFYHCVFHNLKLYAPHEKVQSETETFVVPGLPDEIEMKRSQLQDHLKTKTSYGQVIDVIKESELRSYGIVFTSYYDLEPHYVNHYKKIMGRKCWHYNLLYWIASPSNPMALLLS</sequence>
<gene>
    <name evidence="1" type="ORF">LOK49_LG05G03411</name>
</gene>
<keyword evidence="1" id="KW-0808">Transferase</keyword>
<organism evidence="1 2">
    <name type="scientific">Camellia lanceoleosa</name>
    <dbReference type="NCBI Taxonomy" id="1840588"/>
    <lineage>
        <taxon>Eukaryota</taxon>
        <taxon>Viridiplantae</taxon>
        <taxon>Streptophyta</taxon>
        <taxon>Embryophyta</taxon>
        <taxon>Tracheophyta</taxon>
        <taxon>Spermatophyta</taxon>
        <taxon>Magnoliopsida</taxon>
        <taxon>eudicotyledons</taxon>
        <taxon>Gunneridae</taxon>
        <taxon>Pentapetalae</taxon>
        <taxon>asterids</taxon>
        <taxon>Ericales</taxon>
        <taxon>Theaceae</taxon>
        <taxon>Camellia</taxon>
    </lineage>
</organism>
<comment type="caution">
    <text evidence="1">The sequence shown here is derived from an EMBL/GenBank/DDBJ whole genome shotgun (WGS) entry which is preliminary data.</text>
</comment>
<reference evidence="1 2" key="1">
    <citation type="journal article" date="2022" name="Plant J.">
        <title>Chromosome-level genome of Camellia lanceoleosa provides a valuable resource for understanding genome evolution and self-incompatibility.</title>
        <authorList>
            <person name="Gong W."/>
            <person name="Xiao S."/>
            <person name="Wang L."/>
            <person name="Liao Z."/>
            <person name="Chang Y."/>
            <person name="Mo W."/>
            <person name="Hu G."/>
            <person name="Li W."/>
            <person name="Zhao G."/>
            <person name="Zhu H."/>
            <person name="Hu X."/>
            <person name="Ji K."/>
            <person name="Xiang X."/>
            <person name="Song Q."/>
            <person name="Yuan D."/>
            <person name="Jin S."/>
            <person name="Zhang L."/>
        </authorList>
    </citation>
    <scope>NUCLEOTIDE SEQUENCE [LARGE SCALE GENOMIC DNA]</scope>
    <source>
        <strain evidence="1">SQ_2022a</strain>
    </source>
</reference>
<evidence type="ECO:0000313" key="1">
    <source>
        <dbReference type="EMBL" id="KAI8013710.1"/>
    </source>
</evidence>
<dbReference type="Proteomes" id="UP001060215">
    <property type="component" value="Chromosome 4"/>
</dbReference>
<protein>
    <submittedName>
        <fullName evidence="1">Soyasapogenol B glucuronide galactosyltransferase</fullName>
    </submittedName>
</protein>
<dbReference type="EMBL" id="CM045761">
    <property type="protein sequence ID" value="KAI8013710.1"/>
    <property type="molecule type" value="Genomic_DNA"/>
</dbReference>
<name>A0ACC0HMJ6_9ERIC</name>